<protein>
    <submittedName>
        <fullName evidence="1">Uncharacterized protein</fullName>
    </submittedName>
</protein>
<reference evidence="1 2" key="1">
    <citation type="journal article" date="2023" name="Genes (Basel)">
        <title>Chromosome-Level Genome Assembly and Circadian Gene Repertoire of the Patagonia Blennie Eleginops maclovinus-The Closest Ancestral Proxy of Antarctic Cryonotothenioids.</title>
        <authorList>
            <person name="Cheng C.C."/>
            <person name="Rivera-Colon A.G."/>
            <person name="Minhas B.F."/>
            <person name="Wilson L."/>
            <person name="Rayamajhi N."/>
            <person name="Vargas-Chacoff L."/>
            <person name="Catchen J.M."/>
        </authorList>
    </citation>
    <scope>NUCLEOTIDE SEQUENCE [LARGE SCALE GENOMIC DNA]</scope>
    <source>
        <strain evidence="1">JMC-PN-2008</strain>
    </source>
</reference>
<sequence>MSDLACLLGWPVGRPTKGRGGLIRGEEGLHRNSLEAGGTFYSTVKYTSEETNALRMKADSDVIAALAL</sequence>
<dbReference type="Proteomes" id="UP001346869">
    <property type="component" value="Unassembled WGS sequence"/>
</dbReference>
<name>A0AAN8AWX2_ELEMC</name>
<organism evidence="1 2">
    <name type="scientific">Eleginops maclovinus</name>
    <name type="common">Patagonian blennie</name>
    <name type="synonym">Eleginus maclovinus</name>
    <dbReference type="NCBI Taxonomy" id="56733"/>
    <lineage>
        <taxon>Eukaryota</taxon>
        <taxon>Metazoa</taxon>
        <taxon>Chordata</taxon>
        <taxon>Craniata</taxon>
        <taxon>Vertebrata</taxon>
        <taxon>Euteleostomi</taxon>
        <taxon>Actinopterygii</taxon>
        <taxon>Neopterygii</taxon>
        <taxon>Teleostei</taxon>
        <taxon>Neoteleostei</taxon>
        <taxon>Acanthomorphata</taxon>
        <taxon>Eupercaria</taxon>
        <taxon>Perciformes</taxon>
        <taxon>Notothenioidei</taxon>
        <taxon>Eleginopidae</taxon>
        <taxon>Eleginops</taxon>
    </lineage>
</organism>
<reference evidence="1 2" key="2">
    <citation type="journal article" date="2023" name="Mol. Biol. Evol.">
        <title>Genomics of Secondarily Temperate Adaptation in the Only Non-Antarctic Icefish.</title>
        <authorList>
            <person name="Rivera-Colon A.G."/>
            <person name="Rayamajhi N."/>
            <person name="Minhas B.F."/>
            <person name="Madrigal G."/>
            <person name="Bilyk K.T."/>
            <person name="Yoon V."/>
            <person name="Hune M."/>
            <person name="Gregory S."/>
            <person name="Cheng C.H.C."/>
            <person name="Catchen J.M."/>
        </authorList>
    </citation>
    <scope>NUCLEOTIDE SEQUENCE [LARGE SCALE GENOMIC DNA]</scope>
    <source>
        <strain evidence="1">JMC-PN-2008</strain>
    </source>
</reference>
<proteinExistence type="predicted"/>
<dbReference type="EMBL" id="JAUZQC010000005">
    <property type="protein sequence ID" value="KAK5871148.1"/>
    <property type="molecule type" value="Genomic_DNA"/>
</dbReference>
<gene>
    <name evidence="1" type="ORF">PBY51_004044</name>
</gene>
<dbReference type="AlphaFoldDB" id="A0AAN8AWX2"/>
<accession>A0AAN8AWX2</accession>
<keyword evidence="2" id="KW-1185">Reference proteome</keyword>
<comment type="caution">
    <text evidence="1">The sequence shown here is derived from an EMBL/GenBank/DDBJ whole genome shotgun (WGS) entry which is preliminary data.</text>
</comment>
<evidence type="ECO:0000313" key="2">
    <source>
        <dbReference type="Proteomes" id="UP001346869"/>
    </source>
</evidence>
<evidence type="ECO:0000313" key="1">
    <source>
        <dbReference type="EMBL" id="KAK5871148.1"/>
    </source>
</evidence>